<dbReference type="EMBL" id="JAELXS010000008">
    <property type="protein sequence ID" value="MBJ6122928.1"/>
    <property type="molecule type" value="Genomic_DNA"/>
</dbReference>
<keyword evidence="2" id="KW-1185">Reference proteome</keyword>
<gene>
    <name evidence="1" type="ORF">JAO74_14105</name>
</gene>
<reference evidence="2" key="1">
    <citation type="submission" date="2020-12" db="EMBL/GenBank/DDBJ databases">
        <title>Hymenobacter sp.</title>
        <authorList>
            <person name="Kim M.K."/>
        </authorList>
    </citation>
    <scope>NUCLEOTIDE SEQUENCE [LARGE SCALE GENOMIC DNA]</scope>
    <source>
        <strain evidence="2">BT553</strain>
    </source>
</reference>
<name>A0ABS0XT59_9SPHN</name>
<organism evidence="1 2">
    <name type="scientific">Sphingomonas mollis</name>
    <dbReference type="NCBI Taxonomy" id="2795726"/>
    <lineage>
        <taxon>Bacteria</taxon>
        <taxon>Pseudomonadati</taxon>
        <taxon>Pseudomonadota</taxon>
        <taxon>Alphaproteobacteria</taxon>
        <taxon>Sphingomonadales</taxon>
        <taxon>Sphingomonadaceae</taxon>
        <taxon>Sphingomonas</taxon>
    </lineage>
</organism>
<accession>A0ABS0XT59</accession>
<proteinExistence type="predicted"/>
<evidence type="ECO:0000313" key="1">
    <source>
        <dbReference type="EMBL" id="MBJ6122928.1"/>
    </source>
</evidence>
<dbReference type="Proteomes" id="UP000640426">
    <property type="component" value="Unassembled WGS sequence"/>
</dbReference>
<comment type="caution">
    <text evidence="1">The sequence shown here is derived from an EMBL/GenBank/DDBJ whole genome shotgun (WGS) entry which is preliminary data.</text>
</comment>
<evidence type="ECO:0000313" key="2">
    <source>
        <dbReference type="Proteomes" id="UP000640426"/>
    </source>
</evidence>
<sequence length="395" mass="41705">MGGDERRMHVRAYNHWVSLLKGRPFPSIEDLDPGNVADFGAHGVLLDFAGDVTDPGIGYLGSKLRDECRLGGDIVRVADVPGRSLLSRLTDHYLQIIANRAPIGFEAEFVSLRGCTTLYRGILMPFAAADGGGIDHIYGVINWKDVADPVVQARLDAELGAAVLAGPRGAGEASAWADGPLADRGAAATGHADLAMTGSLADALMMARETAAAVRAADTRSRSALYRALGRAHDFSLAADDDRETYLRLVTEAGLTIQPRAPMTPMVKLVFGPDYDKTRLTEFAAVLGHARRHGIAAGRLPTFLDGFEGGIKAIVAAERQARRPAGTAPHAPTLGERPVIARLPLAVEAATGDAVVLVARMGADGVLDIVAGIADHDLATRALKTQDRTAIAHKP</sequence>
<protein>
    <submittedName>
        <fullName evidence="1">Uncharacterized protein</fullName>
    </submittedName>
</protein>